<dbReference type="PANTHER" id="PTHR19855:SF11">
    <property type="entry name" value="RIBOSOME BIOGENESIS PROTEIN WDR12"/>
    <property type="match status" value="1"/>
</dbReference>
<dbReference type="RefSeq" id="XP_021838078.1">
    <property type="nucleotide sequence ID" value="XM_021982386.2"/>
</dbReference>
<dbReference type="InterPro" id="IPR001680">
    <property type="entry name" value="WD40_rpt"/>
</dbReference>
<accession>A0A9R0HW10</accession>
<keyword evidence="2" id="KW-0677">Repeat</keyword>
<dbReference type="SUPFAM" id="SSF50978">
    <property type="entry name" value="WD40 repeat-like"/>
    <property type="match status" value="1"/>
</dbReference>
<dbReference type="PROSITE" id="PS50082">
    <property type="entry name" value="WD_REPEATS_2"/>
    <property type="match status" value="3"/>
</dbReference>
<evidence type="ECO:0000256" key="2">
    <source>
        <dbReference type="ARBA" id="ARBA00022737"/>
    </source>
</evidence>
<evidence type="ECO:0000256" key="1">
    <source>
        <dbReference type="ARBA" id="ARBA00022574"/>
    </source>
</evidence>
<feature type="repeat" description="WD" evidence="3">
    <location>
        <begin position="253"/>
        <end position="295"/>
    </location>
</feature>
<dbReference type="Gene3D" id="1.20.1280.50">
    <property type="match status" value="1"/>
</dbReference>
<dbReference type="Gene3D" id="2.130.10.10">
    <property type="entry name" value="YVTN repeat-like/Quinoprotein amine dehydrogenase"/>
    <property type="match status" value="2"/>
</dbReference>
<organism evidence="4 5">
    <name type="scientific">Spinacia oleracea</name>
    <name type="common">Spinach</name>
    <dbReference type="NCBI Taxonomy" id="3562"/>
    <lineage>
        <taxon>Eukaryota</taxon>
        <taxon>Viridiplantae</taxon>
        <taxon>Streptophyta</taxon>
        <taxon>Embryophyta</taxon>
        <taxon>Tracheophyta</taxon>
        <taxon>Spermatophyta</taxon>
        <taxon>Magnoliopsida</taxon>
        <taxon>eudicotyledons</taxon>
        <taxon>Gunneridae</taxon>
        <taxon>Pentapetalae</taxon>
        <taxon>Caryophyllales</taxon>
        <taxon>Chenopodiaceae</taxon>
        <taxon>Chenopodioideae</taxon>
        <taxon>Anserineae</taxon>
        <taxon>Spinacia</taxon>
    </lineage>
</organism>
<dbReference type="InterPro" id="IPR019775">
    <property type="entry name" value="WD40_repeat_CS"/>
</dbReference>
<feature type="repeat" description="WD" evidence="3">
    <location>
        <begin position="387"/>
        <end position="427"/>
    </location>
</feature>
<dbReference type="KEGG" id="soe:110777795"/>
<reference evidence="5" key="2">
    <citation type="submission" date="2025-08" db="UniProtKB">
        <authorList>
            <consortium name="RefSeq"/>
        </authorList>
    </citation>
    <scope>IDENTIFICATION</scope>
    <source>
        <tissue evidence="5">Leaf</tissue>
    </source>
</reference>
<feature type="repeat" description="WD" evidence="3">
    <location>
        <begin position="201"/>
        <end position="240"/>
    </location>
</feature>
<proteinExistence type="predicted"/>
<dbReference type="AlphaFoldDB" id="A0A9R0HW10"/>
<dbReference type="PROSITE" id="PS00678">
    <property type="entry name" value="WD_REPEATS_1"/>
    <property type="match status" value="1"/>
</dbReference>
<dbReference type="PROSITE" id="PS50294">
    <property type="entry name" value="WD_REPEATS_REGION"/>
    <property type="match status" value="2"/>
</dbReference>
<keyword evidence="1 3" id="KW-0853">WD repeat</keyword>
<evidence type="ECO:0000313" key="4">
    <source>
        <dbReference type="Proteomes" id="UP000813463"/>
    </source>
</evidence>
<reference evidence="4" key="1">
    <citation type="journal article" date="2021" name="Nat. Commun.">
        <title>Genomic analyses provide insights into spinach domestication and the genetic basis of agronomic traits.</title>
        <authorList>
            <person name="Cai X."/>
            <person name="Sun X."/>
            <person name="Xu C."/>
            <person name="Sun H."/>
            <person name="Wang X."/>
            <person name="Ge C."/>
            <person name="Zhang Z."/>
            <person name="Wang Q."/>
            <person name="Fei Z."/>
            <person name="Jiao C."/>
            <person name="Wang Q."/>
        </authorList>
    </citation>
    <scope>NUCLEOTIDE SEQUENCE [LARGE SCALE GENOMIC DNA]</scope>
    <source>
        <strain evidence="4">cv. Varoflay</strain>
    </source>
</reference>
<dbReference type="PRINTS" id="PR00320">
    <property type="entry name" value="GPROTEINBRPT"/>
</dbReference>
<evidence type="ECO:0000313" key="5">
    <source>
        <dbReference type="RefSeq" id="XP_021838078.1"/>
    </source>
</evidence>
<dbReference type="OrthoDB" id="727118at2759"/>
<sequence length="499" mass="54517">MSGSSASKNDNGSTISTSITDLDVDSLVQCTNYLSIQDISNMAMSCKFFRNASFSDSIWHRLFREEWPEHTLGRYSPGTPVRDAYLVRRSAVRKFSFVDPLVADFSSNSRPFNHVLLGKNDIILSQGSVVHLLKIDDFVNGKKCLVSLREHKARITCMRLFPITEVSLIRSEAQCDENILLTSSSDHSIRVWWKGSCFRCFRGHNGPVSALSDKILGDEGSKVLASGGEDGTVRLWSLSSSGKRGQHALNATLHGHEKPIKLISVSGHKTSLLVSVATDSKIRVWDSTQASASRASSCVGMASVAGTPVGIKCFESMLYVAAGYSVQAIDSRTMKKAFTAAVCHPELYSFEILPSRSLICTGGKNKALLWDVRKSQDGFKSGPIAEMEGHNGPVTQVYMDPYKIVTGGPDDFFIKIWDVETGVFINSFICCPSEVSSSRMGCNAMAVDGCRIVTVCSGENGLLSYRDFTNASCSISSYNDAVSSKFWNKSSYNDSDSDT</sequence>
<dbReference type="Pfam" id="PF00400">
    <property type="entry name" value="WD40"/>
    <property type="match status" value="4"/>
</dbReference>
<dbReference type="PANTHER" id="PTHR19855">
    <property type="entry name" value="WD40 REPEAT PROTEIN 12, 37"/>
    <property type="match status" value="1"/>
</dbReference>
<dbReference type="InterPro" id="IPR036322">
    <property type="entry name" value="WD40_repeat_dom_sf"/>
</dbReference>
<evidence type="ECO:0000256" key="3">
    <source>
        <dbReference type="PROSITE-ProRule" id="PRU00221"/>
    </source>
</evidence>
<dbReference type="Proteomes" id="UP000813463">
    <property type="component" value="Chromosome 1"/>
</dbReference>
<dbReference type="InterPro" id="IPR036047">
    <property type="entry name" value="F-box-like_dom_sf"/>
</dbReference>
<dbReference type="GeneID" id="110777795"/>
<dbReference type="SMART" id="SM00320">
    <property type="entry name" value="WD40"/>
    <property type="match status" value="5"/>
</dbReference>
<keyword evidence="4" id="KW-1185">Reference proteome</keyword>
<name>A0A9R0HW10_SPIOL</name>
<dbReference type="InterPro" id="IPR020472">
    <property type="entry name" value="WD40_PAC1"/>
</dbReference>
<dbReference type="SUPFAM" id="SSF81383">
    <property type="entry name" value="F-box domain"/>
    <property type="match status" value="1"/>
</dbReference>
<dbReference type="InterPro" id="IPR015943">
    <property type="entry name" value="WD40/YVTN_repeat-like_dom_sf"/>
</dbReference>
<protein>
    <submittedName>
        <fullName evidence="5">Nuclear distribution protein nudF 2 isoform X1</fullName>
    </submittedName>
</protein>
<gene>
    <name evidence="5" type="primary">LOC110777795</name>
</gene>